<dbReference type="GO" id="GO:0005829">
    <property type="term" value="C:cytosol"/>
    <property type="evidence" value="ECO:0007669"/>
    <property type="project" value="Ensembl"/>
</dbReference>
<dbReference type="GO" id="GO:0046601">
    <property type="term" value="P:positive regulation of centriole replication"/>
    <property type="evidence" value="ECO:0007669"/>
    <property type="project" value="Ensembl"/>
</dbReference>
<feature type="region of interest" description="Disordered" evidence="1">
    <location>
        <begin position="1068"/>
        <end position="1088"/>
    </location>
</feature>
<feature type="region of interest" description="Disordered" evidence="1">
    <location>
        <begin position="446"/>
        <end position="468"/>
    </location>
</feature>
<dbReference type="InterPro" id="IPR057655">
    <property type="entry name" value="STIL_CC"/>
</dbReference>
<reference evidence="4" key="1">
    <citation type="submission" date="2025-08" db="UniProtKB">
        <authorList>
            <consortium name="Ensembl"/>
        </authorList>
    </citation>
    <scope>IDENTIFICATION</scope>
</reference>
<proteinExistence type="predicted"/>
<dbReference type="Pfam" id="PF25775">
    <property type="entry name" value="CC_STIL"/>
    <property type="match status" value="1"/>
</dbReference>
<evidence type="ECO:0000313" key="4">
    <source>
        <dbReference type="Ensembl" id="ENSPTXP00000001985.1"/>
    </source>
</evidence>
<dbReference type="GO" id="GO:0007052">
    <property type="term" value="P:mitotic spindle organization"/>
    <property type="evidence" value="ECO:0007669"/>
    <property type="project" value="Ensembl"/>
</dbReference>
<dbReference type="GO" id="GO:0007224">
    <property type="term" value="P:smoothened signaling pathway"/>
    <property type="evidence" value="ECO:0007669"/>
    <property type="project" value="TreeGrafter"/>
</dbReference>
<feature type="compositionally biased region" description="Polar residues" evidence="1">
    <location>
        <begin position="446"/>
        <end position="458"/>
    </location>
</feature>
<dbReference type="GO" id="GO:0005814">
    <property type="term" value="C:centriole"/>
    <property type="evidence" value="ECO:0007669"/>
    <property type="project" value="Ensembl"/>
</dbReference>
<reference evidence="4" key="2">
    <citation type="submission" date="2025-09" db="UniProtKB">
        <authorList>
            <consortium name="Ensembl"/>
        </authorList>
    </citation>
    <scope>IDENTIFICATION</scope>
</reference>
<dbReference type="Pfam" id="PF26399">
    <property type="entry name" value="PRM_STIL"/>
    <property type="match status" value="1"/>
</dbReference>
<feature type="domain" description="STIL coiled coil region" evidence="3">
    <location>
        <begin position="667"/>
        <end position="695"/>
    </location>
</feature>
<dbReference type="AlphaFoldDB" id="A0A670Y056"/>
<dbReference type="GO" id="GO:0042802">
    <property type="term" value="F:identical protein binding"/>
    <property type="evidence" value="ECO:0007669"/>
    <property type="project" value="Ensembl"/>
</dbReference>
<protein>
    <submittedName>
        <fullName evidence="4">STIL centriolar assembly protein</fullName>
    </submittedName>
</protein>
<dbReference type="InterPro" id="IPR026123">
    <property type="entry name" value="STIL"/>
</dbReference>
<dbReference type="GO" id="GO:0036064">
    <property type="term" value="C:ciliary basal body"/>
    <property type="evidence" value="ECO:0007669"/>
    <property type="project" value="Ensembl"/>
</dbReference>
<dbReference type="InterPro" id="IPR058559">
    <property type="entry name" value="PRM_STIL"/>
</dbReference>
<evidence type="ECO:0000313" key="5">
    <source>
        <dbReference type="Proteomes" id="UP000472273"/>
    </source>
</evidence>
<dbReference type="PANTHER" id="PTHR15128">
    <property type="entry name" value="TAL1 SCL INTERRUPTING LOCUS"/>
    <property type="match status" value="1"/>
</dbReference>
<dbReference type="PANTHER" id="PTHR15128:SF0">
    <property type="entry name" value="SCL-INTERRUPTING LOCUS PROTEIN"/>
    <property type="match status" value="1"/>
</dbReference>
<dbReference type="GeneTree" id="ENSGT00390000007310"/>
<evidence type="ECO:0000259" key="2">
    <source>
        <dbReference type="Pfam" id="PF15253"/>
    </source>
</evidence>
<keyword evidence="5" id="KW-1185">Reference proteome</keyword>
<accession>A0A670Y056</accession>
<dbReference type="Pfam" id="PF15253">
    <property type="entry name" value="STIL_N"/>
    <property type="match status" value="1"/>
</dbReference>
<dbReference type="Ensembl" id="ENSPTXT00000002043.1">
    <property type="protein sequence ID" value="ENSPTXP00000001985.1"/>
    <property type="gene ID" value="ENSPTXG00000001553.1"/>
</dbReference>
<dbReference type="GO" id="GO:0071539">
    <property type="term" value="P:protein localization to centrosome"/>
    <property type="evidence" value="ECO:0007669"/>
    <property type="project" value="Ensembl"/>
</dbReference>
<dbReference type="GO" id="GO:1900087">
    <property type="term" value="P:positive regulation of G1/S transition of mitotic cell cycle"/>
    <property type="evidence" value="ECO:0007669"/>
    <property type="project" value="Ensembl"/>
</dbReference>
<name>A0A670Y056_PSETE</name>
<dbReference type="GO" id="GO:0005813">
    <property type="term" value="C:centrosome"/>
    <property type="evidence" value="ECO:0007669"/>
    <property type="project" value="Ensembl"/>
</dbReference>
<feature type="domain" description="STIL N-terminal" evidence="2">
    <location>
        <begin position="1"/>
        <end position="324"/>
    </location>
</feature>
<evidence type="ECO:0000259" key="3">
    <source>
        <dbReference type="Pfam" id="PF25775"/>
    </source>
</evidence>
<dbReference type="GO" id="GO:0120099">
    <property type="term" value="C:procentriole replication complex"/>
    <property type="evidence" value="ECO:0007669"/>
    <property type="project" value="Ensembl"/>
</dbReference>
<organism evidence="4 5">
    <name type="scientific">Pseudonaja textilis</name>
    <name type="common">Eastern brown snake</name>
    <dbReference type="NCBI Taxonomy" id="8673"/>
    <lineage>
        <taxon>Eukaryota</taxon>
        <taxon>Metazoa</taxon>
        <taxon>Chordata</taxon>
        <taxon>Craniata</taxon>
        <taxon>Vertebrata</taxon>
        <taxon>Euteleostomi</taxon>
        <taxon>Lepidosauria</taxon>
        <taxon>Squamata</taxon>
        <taxon>Bifurcata</taxon>
        <taxon>Unidentata</taxon>
        <taxon>Episquamata</taxon>
        <taxon>Toxicofera</taxon>
        <taxon>Serpentes</taxon>
        <taxon>Colubroidea</taxon>
        <taxon>Elapidae</taxon>
        <taxon>Hydrophiinae</taxon>
        <taxon>Pseudonaja</taxon>
    </lineage>
</organism>
<dbReference type="GO" id="GO:0005654">
    <property type="term" value="C:nucleoplasm"/>
    <property type="evidence" value="ECO:0007669"/>
    <property type="project" value="Ensembl"/>
</dbReference>
<dbReference type="InterPro" id="IPR057731">
    <property type="entry name" value="STIL_N"/>
</dbReference>
<sequence>RNPKVIIAEKTLRLAHRHAKQSRKKPFTCFLVGTLAVDENGERVLLTVDRFDPGREEPNGLGKIPTAPLPGDFFIPCRIGASECSTNDTIVHTFEDFNLAFKILHQNLNSQDSLELSKVLTLRVHISSVENMDNLNFDFHWAAVTMANVLKCTPVKPIPIIPTALARNLSSSMSITHIQGTYKYGYLSMDQTRKLLLILESDPKACTLPLIGVWLSGLVHIHNPQVWAFCLRYLYSLSIQERVFSETGRFLVVLFALNHKDPKFYECLPYDGRTELDFQLLTCKETLHLFKEVEPSDKYPIQFELNSENINAETEFFRKISKNIPINSLSVDCSPNKLSVSDHDSGVEDDVSPRPFPRPHPINQLMTEIHPSVPELSIVLEGISTESVPTSKHAVIKNQSSLVHQPTQSSDAGRQIFALAAREPPPKQIPSHLKHRLASLKPNKGLQSPLQLQSSPAGSQAKKGCVPTSSPSISCNEFPQNTSLDDVPQKGELSTNGFSAQKSNKQNLTPVVSQYPWHACTLSPSYLRRPLGVRVPIQGPSCCSPCICNCQQYGHIQYNPANVWQGLCNDSPENHSGPTQESTKLMFHQNQEYVNGGCNPVYATSSPINVGHHGIIGNCSVNNNTSAAVRMSSPVNPGSAQSHTTHSACMHLPAANAVSDNEMELSSDVYRILGEQHRQIKLLQAQIQQLLEAQTLHSCASRSIENNSIQSEKQVEFVAMETQSSPGLHMKKSISIAVSTGASLFWNTPLEKKKESVKEDEVEISNEDITISLSAEKDSSQTSIASSLKAVDIPSFVDSVHIVEGGTNQYSAGLNGPLAIGIDQTSLRNENGNKCLQTSLSEGTENNFEPTDKQNFECTITTPPNVSPDDQKMYQDLLGQVNRFLKEPDESGPSLKEDLIKDECTTSLKINKAQKGSSASDRVLRDKDSVLNATLKQLRNLGVNFDSPEKMNNVHKVENAGVLACINPEAIVPGLNYISFANVGMSGLTPTGADLSMEANAIALKYLNENQLSQLSLNHSSQRNSVTSSLQTLLQTNTEKSLMGLGLISPGNMSFATKRYMRKYGLLQSSDGSDDEEEQPSENYKSKESLEPVLHLDFNPVLEGFASWKGSSERTGEKQINFDSEDCKTESSCHLLHSEGPILRNVTNAVLPPRILHQNNETPDPFLKDLKPKLKLLPGEAEFTQHPDKENLNVHIVTGTPQTPSVDNLNQTENVNLVGTFLDVKQLRQLPKLF</sequence>
<dbReference type="OMA" id="CKCGYLT"/>
<evidence type="ECO:0000256" key="1">
    <source>
        <dbReference type="SAM" id="MobiDB-lite"/>
    </source>
</evidence>
<dbReference type="GO" id="GO:0051298">
    <property type="term" value="P:centrosome duplication"/>
    <property type="evidence" value="ECO:0007669"/>
    <property type="project" value="Ensembl"/>
</dbReference>
<gene>
    <name evidence="4" type="primary">STIL</name>
</gene>
<dbReference type="Proteomes" id="UP000472273">
    <property type="component" value="Unplaced"/>
</dbReference>